<reference evidence="2 3" key="1">
    <citation type="submission" date="2020-01" db="EMBL/GenBank/DDBJ databases">
        <title>Paenibacillus soybeanensis sp. nov. isolated from the nodules of soybean (Glycine max(L.) Merr).</title>
        <authorList>
            <person name="Wang H."/>
        </authorList>
    </citation>
    <scope>NUCLEOTIDE SEQUENCE [LARGE SCALE GENOMIC DNA]</scope>
    <source>
        <strain evidence="2 3">DSM 23054</strain>
    </source>
</reference>
<gene>
    <name evidence="2" type="primary">sinI</name>
    <name evidence="2" type="ORF">GT003_29965</name>
</gene>
<comment type="caution">
    <text evidence="2">The sequence shown here is derived from an EMBL/GenBank/DDBJ whole genome shotgun (WGS) entry which is preliminary data.</text>
</comment>
<dbReference type="RefSeq" id="WP_161705015.1">
    <property type="nucleotide sequence ID" value="NZ_JAAAMU010000028.1"/>
</dbReference>
<feature type="domain" description="Sin" evidence="1">
    <location>
        <begin position="1"/>
        <end position="39"/>
    </location>
</feature>
<dbReference type="GO" id="GO:0006355">
    <property type="term" value="P:regulation of DNA-templated transcription"/>
    <property type="evidence" value="ECO:0007669"/>
    <property type="project" value="InterPro"/>
</dbReference>
<protein>
    <submittedName>
        <fullName evidence="2">DNA-binding anti-repressor SinI</fullName>
    </submittedName>
</protein>
<dbReference type="Proteomes" id="UP000558113">
    <property type="component" value="Unassembled WGS sequence"/>
</dbReference>
<dbReference type="OrthoDB" id="2473599at2"/>
<dbReference type="AlphaFoldDB" id="A0A7X4YX55"/>
<sequence>MLIPDKDEVADREWISLLLQARAMGVTVEEIRAFIRACKHVNDSNSVTV</sequence>
<dbReference type="EMBL" id="JAAAMU010000028">
    <property type="protein sequence ID" value="NBC73209.1"/>
    <property type="molecule type" value="Genomic_DNA"/>
</dbReference>
<organism evidence="2 3">
    <name type="scientific">Paenibacillus sacheonensis</name>
    <dbReference type="NCBI Taxonomy" id="742054"/>
    <lineage>
        <taxon>Bacteria</taxon>
        <taxon>Bacillati</taxon>
        <taxon>Bacillota</taxon>
        <taxon>Bacilli</taxon>
        <taxon>Bacillales</taxon>
        <taxon>Paenibacillaceae</taxon>
        <taxon>Paenibacillus</taxon>
    </lineage>
</organism>
<dbReference type="InterPro" id="IPR036281">
    <property type="entry name" value="SinR/SinI_dimer_dom_sf"/>
</dbReference>
<dbReference type="SUPFAM" id="SSF47406">
    <property type="entry name" value="SinR repressor dimerisation domain-like"/>
    <property type="match status" value="1"/>
</dbReference>
<dbReference type="GO" id="GO:0003677">
    <property type="term" value="F:DNA binding"/>
    <property type="evidence" value="ECO:0007669"/>
    <property type="project" value="UniProtKB-KW"/>
</dbReference>
<dbReference type="PROSITE" id="PS51500">
    <property type="entry name" value="SIN"/>
    <property type="match status" value="1"/>
</dbReference>
<dbReference type="InterPro" id="IPR010981">
    <property type="entry name" value="SinR/SinI_dimer_dom"/>
</dbReference>
<keyword evidence="3" id="KW-1185">Reference proteome</keyword>
<name>A0A7X4YX55_9BACL</name>
<keyword evidence="2" id="KW-0238">DNA-binding</keyword>
<proteinExistence type="predicted"/>
<accession>A0A7X4YX55</accession>
<evidence type="ECO:0000313" key="3">
    <source>
        <dbReference type="Proteomes" id="UP000558113"/>
    </source>
</evidence>
<evidence type="ECO:0000313" key="2">
    <source>
        <dbReference type="EMBL" id="NBC73209.1"/>
    </source>
</evidence>
<dbReference type="Pfam" id="PF08671">
    <property type="entry name" value="SinI"/>
    <property type="match status" value="1"/>
</dbReference>
<dbReference type="GO" id="GO:0046983">
    <property type="term" value="F:protein dimerization activity"/>
    <property type="evidence" value="ECO:0007669"/>
    <property type="project" value="InterPro"/>
</dbReference>
<evidence type="ECO:0000259" key="1">
    <source>
        <dbReference type="PROSITE" id="PS51500"/>
    </source>
</evidence>